<gene>
    <name evidence="2" type="ORF">RISK_005349</name>
</gene>
<name>A0A0J1B6Q6_RHOIS</name>
<proteinExistence type="predicted"/>
<evidence type="ECO:0000313" key="2">
    <source>
        <dbReference type="EMBL" id="KLU02283.1"/>
    </source>
</evidence>
<accession>A0A0J1B6Q6</accession>
<comment type="caution">
    <text evidence="2">The sequence shown here is derived from an EMBL/GenBank/DDBJ whole genome shotgun (WGS) entry which is preliminary data.</text>
</comment>
<dbReference type="EMBL" id="LECT01000044">
    <property type="protein sequence ID" value="KLU02283.1"/>
    <property type="molecule type" value="Genomic_DNA"/>
</dbReference>
<evidence type="ECO:0000256" key="1">
    <source>
        <dbReference type="SAM" id="MobiDB-lite"/>
    </source>
</evidence>
<keyword evidence="3" id="KW-1185">Reference proteome</keyword>
<dbReference type="AlphaFoldDB" id="A0A0J1B6Q6"/>
<dbReference type="Proteomes" id="UP000036367">
    <property type="component" value="Unassembled WGS sequence"/>
</dbReference>
<protein>
    <submittedName>
        <fullName evidence="2">Uncharacterized protein</fullName>
    </submittedName>
</protein>
<sequence length="76" mass="7630">MVFGNHGAPSLLLWCEMPNTSGAVANRSFCPNAKTAAVSTAAASSVDVAAAENADNDGAEHEDDEDQCAAMGSVGC</sequence>
<feature type="region of interest" description="Disordered" evidence="1">
    <location>
        <begin position="51"/>
        <end position="76"/>
    </location>
</feature>
<evidence type="ECO:0000313" key="3">
    <source>
        <dbReference type="Proteomes" id="UP000036367"/>
    </source>
</evidence>
<reference evidence="2" key="1">
    <citation type="submission" date="2015-05" db="EMBL/GenBank/DDBJ databases">
        <title>Permanent draft genome of Rhodopirellula islandicus K833.</title>
        <authorList>
            <person name="Kizina J."/>
            <person name="Richter M."/>
            <person name="Glockner F.O."/>
            <person name="Harder J."/>
        </authorList>
    </citation>
    <scope>NUCLEOTIDE SEQUENCE [LARGE SCALE GENOMIC DNA]</scope>
    <source>
        <strain evidence="2">K833</strain>
    </source>
</reference>
<feature type="compositionally biased region" description="Acidic residues" evidence="1">
    <location>
        <begin position="54"/>
        <end position="67"/>
    </location>
</feature>
<organism evidence="2 3">
    <name type="scientific">Rhodopirellula islandica</name>
    <dbReference type="NCBI Taxonomy" id="595434"/>
    <lineage>
        <taxon>Bacteria</taxon>
        <taxon>Pseudomonadati</taxon>
        <taxon>Planctomycetota</taxon>
        <taxon>Planctomycetia</taxon>
        <taxon>Pirellulales</taxon>
        <taxon>Pirellulaceae</taxon>
        <taxon>Rhodopirellula</taxon>
    </lineage>
</organism>